<keyword evidence="11" id="KW-1185">Reference proteome</keyword>
<dbReference type="PANTHER" id="PTHR32089">
    <property type="entry name" value="METHYL-ACCEPTING CHEMOTAXIS PROTEIN MCPB"/>
    <property type="match status" value="1"/>
</dbReference>
<dbReference type="CDD" id="cd06225">
    <property type="entry name" value="HAMP"/>
    <property type="match status" value="1"/>
</dbReference>
<dbReference type="Proteomes" id="UP000068196">
    <property type="component" value="Chromosome"/>
</dbReference>
<dbReference type="PRINTS" id="PR00260">
    <property type="entry name" value="CHEMTRNSDUCR"/>
</dbReference>
<evidence type="ECO:0000256" key="1">
    <source>
        <dbReference type="ARBA" id="ARBA00004429"/>
    </source>
</evidence>
<feature type="domain" description="T-SNARE coiled-coil homology" evidence="8">
    <location>
        <begin position="409"/>
        <end position="457"/>
    </location>
</feature>
<evidence type="ECO:0000259" key="8">
    <source>
        <dbReference type="PROSITE" id="PS50192"/>
    </source>
</evidence>
<dbReference type="SMART" id="SM00283">
    <property type="entry name" value="MA"/>
    <property type="match status" value="1"/>
</dbReference>
<evidence type="ECO:0000259" key="7">
    <source>
        <dbReference type="PROSITE" id="PS50111"/>
    </source>
</evidence>
<dbReference type="PROSITE" id="PS50192">
    <property type="entry name" value="T_SNARE"/>
    <property type="match status" value="1"/>
</dbReference>
<reference evidence="10 11" key="1">
    <citation type="journal article" date="2016" name="Int. J. Syst. Evol. Microbiol.">
        <title>Caldimicrobium thiodismutans sp. nov., a sulfur-disproportionating bacterium isolated from a hot spring, and emended description of the genus Caldimicrobium.</title>
        <authorList>
            <person name="Kojima H."/>
            <person name="Umezawa K."/>
            <person name="Fukui M."/>
        </authorList>
    </citation>
    <scope>NUCLEOTIDE SEQUENCE [LARGE SCALE GENOMIC DNA]</scope>
    <source>
        <strain evidence="10 11">TF1</strain>
    </source>
</reference>
<evidence type="ECO:0000256" key="2">
    <source>
        <dbReference type="ARBA" id="ARBA00022519"/>
    </source>
</evidence>
<evidence type="ECO:0000259" key="9">
    <source>
        <dbReference type="PROSITE" id="PS50885"/>
    </source>
</evidence>
<comment type="subcellular location">
    <subcellularLocation>
        <location evidence="1">Cell inner membrane</location>
        <topology evidence="1">Multi-pass membrane protein</topology>
    </subcellularLocation>
</comment>
<sequence length="508" mass="57889">MFKNFTFARKISLAILGIVFSIMAIGGIFYLLQEYLLYKLEKKITLYEDNLRRAEKVRAEHLRWKVNFLSSLLNEDLSSLSIDKSLAQLREIKNDTSNLQNVITLGEKMNAIVIKMKDAKNIDEALSHYAEFQKYSKAFLWDGLETLVKFYDEKLEFEKREFQKTKRISQVIYLTFLIPIAFFLFLTIRSLEKTLKENLLDVETFSEKMAEGDLTFQITSNRTDEFGKIHNGLNRVKENLRNILGTLREEVKGVQNFTQEFSKFQNEVFQATEDSAQRSQHLLEQAGLINMTIEDSATSTHEITRAIEEISQNTYLASQISKEAVTKAISTKEAMHELNSISQEISAVIDLISSIAEQTKFLALNASIEAARAGEAGKGFAVVANEVKDLAKKVSEATLEVTEKVERIQRETQRAVKETDEISEIINKINDVATTIASAVEEQSIAIRSIAEQIEQTRDTSKFMADDAHNNYTSSQKIRELLELQSSQVKILIDLIEKINQIMTGFKL</sequence>
<dbReference type="KEGG" id="cthi:THC_0632"/>
<proteinExistence type="inferred from homology"/>
<keyword evidence="6" id="KW-1133">Transmembrane helix</keyword>
<feature type="domain" description="Methyl-accepting transducer" evidence="7">
    <location>
        <begin position="250"/>
        <end position="479"/>
    </location>
</feature>
<dbReference type="GO" id="GO:0005886">
    <property type="term" value="C:plasma membrane"/>
    <property type="evidence" value="ECO:0007669"/>
    <property type="project" value="UniProtKB-SubCell"/>
</dbReference>
<evidence type="ECO:0000256" key="5">
    <source>
        <dbReference type="PROSITE-ProRule" id="PRU00284"/>
    </source>
</evidence>
<gene>
    <name evidence="10" type="ORF">THC_0632</name>
</gene>
<dbReference type="GO" id="GO:0004888">
    <property type="term" value="F:transmembrane signaling receptor activity"/>
    <property type="evidence" value="ECO:0007669"/>
    <property type="project" value="InterPro"/>
</dbReference>
<dbReference type="GO" id="GO:0007165">
    <property type="term" value="P:signal transduction"/>
    <property type="evidence" value="ECO:0007669"/>
    <property type="project" value="UniProtKB-KW"/>
</dbReference>
<dbReference type="InterPro" id="IPR003660">
    <property type="entry name" value="HAMP_dom"/>
</dbReference>
<dbReference type="PROSITE" id="PS50885">
    <property type="entry name" value="HAMP"/>
    <property type="match status" value="1"/>
</dbReference>
<dbReference type="SMART" id="SM00304">
    <property type="entry name" value="HAMP"/>
    <property type="match status" value="2"/>
</dbReference>
<dbReference type="AlphaFoldDB" id="A0A0U5AQA2"/>
<dbReference type="OrthoDB" id="107771at2"/>
<keyword evidence="2" id="KW-1003">Cell membrane</keyword>
<accession>A0A0U5AQA2</accession>
<dbReference type="GO" id="GO:0006935">
    <property type="term" value="P:chemotaxis"/>
    <property type="evidence" value="ECO:0007669"/>
    <property type="project" value="InterPro"/>
</dbReference>
<dbReference type="SUPFAM" id="SSF58104">
    <property type="entry name" value="Methyl-accepting chemotaxis protein (MCP) signaling domain"/>
    <property type="match status" value="1"/>
</dbReference>
<feature type="domain" description="HAMP" evidence="9">
    <location>
        <begin position="193"/>
        <end position="245"/>
    </location>
</feature>
<keyword evidence="6" id="KW-0812">Transmembrane</keyword>
<keyword evidence="3 5" id="KW-0807">Transducer</keyword>
<name>A0A0U5AQA2_9BACT</name>
<dbReference type="Gene3D" id="1.10.287.950">
    <property type="entry name" value="Methyl-accepting chemotaxis protein"/>
    <property type="match status" value="1"/>
</dbReference>
<dbReference type="InterPro" id="IPR004089">
    <property type="entry name" value="MCPsignal_dom"/>
</dbReference>
<dbReference type="Pfam" id="PF00015">
    <property type="entry name" value="MCPsignal"/>
    <property type="match status" value="1"/>
</dbReference>
<dbReference type="InterPro" id="IPR000727">
    <property type="entry name" value="T_SNARE_dom"/>
</dbReference>
<evidence type="ECO:0000313" key="10">
    <source>
        <dbReference type="EMBL" id="BAU23025.1"/>
    </source>
</evidence>
<evidence type="ECO:0000256" key="4">
    <source>
        <dbReference type="ARBA" id="ARBA00029447"/>
    </source>
</evidence>
<dbReference type="PROSITE" id="PS50111">
    <property type="entry name" value="CHEMOTAXIS_TRANSDUC_2"/>
    <property type="match status" value="1"/>
</dbReference>
<comment type="similarity">
    <text evidence="4">Belongs to the methyl-accepting chemotaxis (MCP) protein family.</text>
</comment>
<feature type="transmembrane region" description="Helical" evidence="6">
    <location>
        <begin position="171"/>
        <end position="188"/>
    </location>
</feature>
<dbReference type="EMBL" id="AP014945">
    <property type="protein sequence ID" value="BAU23025.1"/>
    <property type="molecule type" value="Genomic_DNA"/>
</dbReference>
<protein>
    <recommendedName>
        <fullName evidence="12">Methyl-accepting chemotaxis protein</fullName>
    </recommendedName>
</protein>
<evidence type="ECO:0000256" key="6">
    <source>
        <dbReference type="SAM" id="Phobius"/>
    </source>
</evidence>
<organism evidence="10 11">
    <name type="scientific">Caldimicrobium thiodismutans</name>
    <dbReference type="NCBI Taxonomy" id="1653476"/>
    <lineage>
        <taxon>Bacteria</taxon>
        <taxon>Pseudomonadati</taxon>
        <taxon>Thermodesulfobacteriota</taxon>
        <taxon>Thermodesulfobacteria</taxon>
        <taxon>Thermodesulfobacteriales</taxon>
        <taxon>Thermodesulfobacteriaceae</taxon>
        <taxon>Caldimicrobium</taxon>
    </lineage>
</organism>
<dbReference type="RefSeq" id="WP_068513197.1">
    <property type="nucleotide sequence ID" value="NZ_AP014945.1"/>
</dbReference>
<feature type="transmembrane region" description="Helical" evidence="6">
    <location>
        <begin position="12"/>
        <end position="32"/>
    </location>
</feature>
<dbReference type="PANTHER" id="PTHR32089:SF112">
    <property type="entry name" value="LYSOZYME-LIKE PROTEIN-RELATED"/>
    <property type="match status" value="1"/>
</dbReference>
<evidence type="ECO:0000313" key="11">
    <source>
        <dbReference type="Proteomes" id="UP000068196"/>
    </source>
</evidence>
<keyword evidence="2" id="KW-0997">Cell inner membrane</keyword>
<dbReference type="InterPro" id="IPR004090">
    <property type="entry name" value="Chemotax_Me-accpt_rcpt"/>
</dbReference>
<keyword evidence="6" id="KW-0472">Membrane</keyword>
<evidence type="ECO:0000256" key="3">
    <source>
        <dbReference type="ARBA" id="ARBA00023224"/>
    </source>
</evidence>
<reference evidence="11" key="2">
    <citation type="journal article" date="2016" name="Int. J. Syst. Evol. Microbiol.">
        <title>Caldimicrobium thiodismutans sp. nov., a sulfur-disproportionating bacterium isolated from a hot spring.</title>
        <authorList>
            <person name="Kojima H."/>
            <person name="Umezawa K."/>
            <person name="Fukui M."/>
        </authorList>
    </citation>
    <scope>NUCLEOTIDE SEQUENCE [LARGE SCALE GENOMIC DNA]</scope>
    <source>
        <strain evidence="11">TF1</strain>
    </source>
</reference>
<evidence type="ECO:0008006" key="12">
    <source>
        <dbReference type="Google" id="ProtNLM"/>
    </source>
</evidence>
<dbReference type="STRING" id="1653476.THC_0632"/>